<proteinExistence type="inferred from homology"/>
<evidence type="ECO:0000256" key="9">
    <source>
        <dbReference type="SAM" id="SignalP"/>
    </source>
</evidence>
<gene>
    <name evidence="10" type="primary">XYLA_2</name>
    <name evidence="10" type="ORF">CFP56_031375</name>
</gene>
<organism evidence="10 11">
    <name type="scientific">Quercus suber</name>
    <name type="common">Cork oak</name>
    <dbReference type="NCBI Taxonomy" id="58331"/>
    <lineage>
        <taxon>Eukaryota</taxon>
        <taxon>Viridiplantae</taxon>
        <taxon>Streptophyta</taxon>
        <taxon>Embryophyta</taxon>
        <taxon>Tracheophyta</taxon>
        <taxon>Spermatophyta</taxon>
        <taxon>Magnoliopsida</taxon>
        <taxon>eudicotyledons</taxon>
        <taxon>Gunneridae</taxon>
        <taxon>Pentapetalae</taxon>
        <taxon>rosids</taxon>
        <taxon>fabids</taxon>
        <taxon>Fagales</taxon>
        <taxon>Fagaceae</taxon>
        <taxon>Quercus</taxon>
    </lineage>
</organism>
<evidence type="ECO:0000256" key="7">
    <source>
        <dbReference type="ARBA" id="ARBA00033659"/>
    </source>
</evidence>
<evidence type="ECO:0000313" key="11">
    <source>
        <dbReference type="Proteomes" id="UP000237347"/>
    </source>
</evidence>
<dbReference type="PRINTS" id="PR00688">
    <property type="entry name" value="XYLOSISMRASE"/>
</dbReference>
<dbReference type="EC" id="5.3.1.5" evidence="2 8"/>
<evidence type="ECO:0000256" key="4">
    <source>
        <dbReference type="ARBA" id="ARBA00022723"/>
    </source>
</evidence>
<dbReference type="PANTHER" id="PTHR48408:SF1">
    <property type="entry name" value="XYLOSE ISOMERASE"/>
    <property type="match status" value="1"/>
</dbReference>
<evidence type="ECO:0000256" key="5">
    <source>
        <dbReference type="ARBA" id="ARBA00023235"/>
    </source>
</evidence>
<dbReference type="Proteomes" id="UP000237347">
    <property type="component" value="Unassembled WGS sequence"/>
</dbReference>
<evidence type="ECO:0000256" key="1">
    <source>
        <dbReference type="ARBA" id="ARBA00005765"/>
    </source>
</evidence>
<keyword evidence="5 8" id="KW-0413">Isomerase</keyword>
<dbReference type="PROSITE" id="PS51415">
    <property type="entry name" value="XYLOSE_ISOMERASE"/>
    <property type="match status" value="1"/>
</dbReference>
<evidence type="ECO:0000256" key="6">
    <source>
        <dbReference type="ARBA" id="ARBA00023277"/>
    </source>
</evidence>
<keyword evidence="4 8" id="KW-0479">Metal-binding</keyword>
<keyword evidence="3 8" id="KW-0859">Xylose metabolism</keyword>
<keyword evidence="9" id="KW-0732">Signal</keyword>
<reference evidence="10 11" key="1">
    <citation type="journal article" date="2018" name="Sci. Data">
        <title>The draft genome sequence of cork oak.</title>
        <authorList>
            <person name="Ramos A.M."/>
            <person name="Usie A."/>
            <person name="Barbosa P."/>
            <person name="Barros P.M."/>
            <person name="Capote T."/>
            <person name="Chaves I."/>
            <person name="Simoes F."/>
            <person name="Abreu I."/>
            <person name="Carrasquinho I."/>
            <person name="Faro C."/>
            <person name="Guimaraes J.B."/>
            <person name="Mendonca D."/>
            <person name="Nobrega F."/>
            <person name="Rodrigues L."/>
            <person name="Saibo N.J.M."/>
            <person name="Varela M.C."/>
            <person name="Egas C."/>
            <person name="Matos J."/>
            <person name="Miguel C.M."/>
            <person name="Oliveira M.M."/>
            <person name="Ricardo C.P."/>
            <person name="Goncalves S."/>
        </authorList>
    </citation>
    <scope>NUCLEOTIDE SEQUENCE [LARGE SCALE GENOMIC DNA]</scope>
    <source>
        <strain evidence="11">cv. HL8</strain>
    </source>
</reference>
<evidence type="ECO:0000313" key="10">
    <source>
        <dbReference type="EMBL" id="KAK7827037.1"/>
    </source>
</evidence>
<evidence type="ECO:0000256" key="8">
    <source>
        <dbReference type="RuleBase" id="RU000609"/>
    </source>
</evidence>
<comment type="catalytic activity">
    <reaction evidence="7 8">
        <text>alpha-D-xylose = alpha-D-xylulofuranose</text>
        <dbReference type="Rhea" id="RHEA:22816"/>
        <dbReference type="ChEBI" id="CHEBI:28518"/>
        <dbReference type="ChEBI" id="CHEBI:188998"/>
        <dbReference type="EC" id="5.3.1.5"/>
    </reaction>
</comment>
<comment type="caution">
    <text evidence="10">The sequence shown here is derived from an EMBL/GenBank/DDBJ whole genome shotgun (WGS) entry which is preliminary data.</text>
</comment>
<dbReference type="AlphaFoldDB" id="A0AAW0JKL7"/>
<protein>
    <recommendedName>
        <fullName evidence="2 8">Xylose isomerase</fullName>
        <ecNumber evidence="2 8">5.3.1.5</ecNumber>
    </recommendedName>
</protein>
<evidence type="ECO:0000256" key="2">
    <source>
        <dbReference type="ARBA" id="ARBA00011958"/>
    </source>
</evidence>
<dbReference type="InterPro" id="IPR001998">
    <property type="entry name" value="Xylose_isomerase"/>
</dbReference>
<dbReference type="Gene3D" id="3.20.20.150">
    <property type="entry name" value="Divalent-metal-dependent TIM barrel enzymes"/>
    <property type="match status" value="1"/>
</dbReference>
<sequence length="258" mass="29115">MVTAGMRSLHDSMKMKAGKIFLLLLCLNVITIGVIANPPTCDANLGEACSDSSEWQGEFFPGIPKIKYEGPSSKNPLAYKWYNKEEEILGKKMKDWMRFSVAFWHTFRGSGSDPFGAPTKYWPWEDGTNSVAMAKRRSKIDLYLSNFVYLESNANLDEVVALAKELQGTKIRPLWGTAQLFMHPRYMHGGATSSELGVYVYSAAQVKKAMEVGICVHVKCYFLFVTYACNITHYLGRENYTFWGGREGYQTLLNTDMG</sequence>
<keyword evidence="6 8" id="KW-0119">Carbohydrate metabolism</keyword>
<evidence type="ECO:0000256" key="3">
    <source>
        <dbReference type="ARBA" id="ARBA00022629"/>
    </source>
</evidence>
<dbReference type="GO" id="GO:0046872">
    <property type="term" value="F:metal ion binding"/>
    <property type="evidence" value="ECO:0007669"/>
    <property type="project" value="UniProtKB-KW"/>
</dbReference>
<dbReference type="GO" id="GO:0009045">
    <property type="term" value="F:xylose isomerase activity"/>
    <property type="evidence" value="ECO:0007669"/>
    <property type="project" value="UniProtKB-EC"/>
</dbReference>
<name>A0AAW0JKL7_QUESU</name>
<comment type="similarity">
    <text evidence="1 8">Belongs to the xylose isomerase family.</text>
</comment>
<dbReference type="InterPro" id="IPR036237">
    <property type="entry name" value="Xyl_isomerase-like_sf"/>
</dbReference>
<keyword evidence="11" id="KW-1185">Reference proteome</keyword>
<dbReference type="GO" id="GO:0042732">
    <property type="term" value="P:D-xylose metabolic process"/>
    <property type="evidence" value="ECO:0007669"/>
    <property type="project" value="UniProtKB-KW"/>
</dbReference>
<dbReference type="SUPFAM" id="SSF51658">
    <property type="entry name" value="Xylose isomerase-like"/>
    <property type="match status" value="1"/>
</dbReference>
<dbReference type="EMBL" id="PKMF04000529">
    <property type="protein sequence ID" value="KAK7827037.1"/>
    <property type="molecule type" value="Genomic_DNA"/>
</dbReference>
<accession>A0AAW0JKL7</accession>
<dbReference type="PANTHER" id="PTHR48408">
    <property type="match status" value="1"/>
</dbReference>
<feature type="chain" id="PRO_5043407367" description="Xylose isomerase" evidence="9">
    <location>
        <begin position="37"/>
        <end position="258"/>
    </location>
</feature>
<feature type="signal peptide" evidence="9">
    <location>
        <begin position="1"/>
        <end position="36"/>
    </location>
</feature>